<feature type="region of interest" description="Disordered" evidence="1">
    <location>
        <begin position="58"/>
        <end position="93"/>
    </location>
</feature>
<feature type="compositionally biased region" description="Basic and acidic residues" evidence="1">
    <location>
        <begin position="1"/>
        <end position="11"/>
    </location>
</feature>
<protein>
    <submittedName>
        <fullName evidence="2 3">Uncharacterized protein</fullName>
    </submittedName>
</protein>
<dbReference type="Proteomes" id="UP000030765">
    <property type="component" value="Unassembled WGS sequence"/>
</dbReference>
<evidence type="ECO:0000256" key="1">
    <source>
        <dbReference type="SAM" id="MobiDB-lite"/>
    </source>
</evidence>
<reference evidence="3" key="2">
    <citation type="submission" date="2020-05" db="UniProtKB">
        <authorList>
            <consortium name="EnsemblMetazoa"/>
        </authorList>
    </citation>
    <scope>IDENTIFICATION</scope>
</reference>
<accession>A0A084W631</accession>
<dbReference type="EMBL" id="KE525305">
    <property type="protein sequence ID" value="KFB45675.1"/>
    <property type="molecule type" value="Genomic_DNA"/>
</dbReference>
<sequence length="93" mass="10469">MEQYVRTERVDFSASKTHARNTTDSVIARGKEESLACVRTGQPHSKNLHPASIQLVEKEKAKSTPLNLKQNPYPARLEREKPDRNPAGQVEDS</sequence>
<evidence type="ECO:0000313" key="3">
    <source>
        <dbReference type="EnsemblMetazoa" id="ASIC013534-PA"/>
    </source>
</evidence>
<dbReference type="EnsemblMetazoa" id="ASIC013534-RA">
    <property type="protein sequence ID" value="ASIC013534-PA"/>
    <property type="gene ID" value="ASIC013534"/>
</dbReference>
<organism evidence="2">
    <name type="scientific">Anopheles sinensis</name>
    <name type="common">Mosquito</name>
    <dbReference type="NCBI Taxonomy" id="74873"/>
    <lineage>
        <taxon>Eukaryota</taxon>
        <taxon>Metazoa</taxon>
        <taxon>Ecdysozoa</taxon>
        <taxon>Arthropoda</taxon>
        <taxon>Hexapoda</taxon>
        <taxon>Insecta</taxon>
        <taxon>Pterygota</taxon>
        <taxon>Neoptera</taxon>
        <taxon>Endopterygota</taxon>
        <taxon>Diptera</taxon>
        <taxon>Nematocera</taxon>
        <taxon>Culicoidea</taxon>
        <taxon>Culicidae</taxon>
        <taxon>Anophelinae</taxon>
        <taxon>Anopheles</taxon>
    </lineage>
</organism>
<gene>
    <name evidence="2" type="ORF">ZHAS_00013534</name>
</gene>
<dbReference type="VEuPathDB" id="VectorBase:ASIC013534"/>
<proteinExistence type="predicted"/>
<reference evidence="2 4" key="1">
    <citation type="journal article" date="2014" name="BMC Genomics">
        <title>Genome sequence of Anopheles sinensis provides insight into genetics basis of mosquito competence for malaria parasites.</title>
        <authorList>
            <person name="Zhou D."/>
            <person name="Zhang D."/>
            <person name="Ding G."/>
            <person name="Shi L."/>
            <person name="Hou Q."/>
            <person name="Ye Y."/>
            <person name="Xu Y."/>
            <person name="Zhou H."/>
            <person name="Xiong C."/>
            <person name="Li S."/>
            <person name="Yu J."/>
            <person name="Hong S."/>
            <person name="Yu X."/>
            <person name="Zou P."/>
            <person name="Chen C."/>
            <person name="Chang X."/>
            <person name="Wang W."/>
            <person name="Lv Y."/>
            <person name="Sun Y."/>
            <person name="Ma L."/>
            <person name="Shen B."/>
            <person name="Zhu C."/>
        </authorList>
    </citation>
    <scope>NUCLEOTIDE SEQUENCE [LARGE SCALE GENOMIC DNA]</scope>
</reference>
<dbReference type="AlphaFoldDB" id="A0A084W631"/>
<keyword evidence="4" id="KW-1185">Reference proteome</keyword>
<name>A0A084W631_ANOSI</name>
<feature type="region of interest" description="Disordered" evidence="1">
    <location>
        <begin position="1"/>
        <end position="20"/>
    </location>
</feature>
<evidence type="ECO:0000313" key="2">
    <source>
        <dbReference type="EMBL" id="KFB45675.1"/>
    </source>
</evidence>
<dbReference type="EMBL" id="ATLV01020720">
    <property type="status" value="NOT_ANNOTATED_CDS"/>
    <property type="molecule type" value="Genomic_DNA"/>
</dbReference>
<evidence type="ECO:0000313" key="4">
    <source>
        <dbReference type="Proteomes" id="UP000030765"/>
    </source>
</evidence>